<accession>A0A6C1B0Y6</accession>
<name>A0A6C1B0Y6_9RHOO</name>
<dbReference type="KEGG" id="azq:G3580_06240"/>
<evidence type="ECO:0000313" key="7">
    <source>
        <dbReference type="Proteomes" id="UP000501991"/>
    </source>
</evidence>
<dbReference type="AlphaFoldDB" id="A0A6C1B0Y6"/>
<dbReference type="CDD" id="cd03527">
    <property type="entry name" value="RuBisCO_small"/>
    <property type="match status" value="1"/>
</dbReference>
<dbReference type="RefSeq" id="WP_173764445.1">
    <property type="nucleotide sequence ID" value="NZ_CP048836.1"/>
</dbReference>
<proteinExistence type="inferred from homology"/>
<evidence type="ECO:0000256" key="4">
    <source>
        <dbReference type="HAMAP-Rule" id="MF_00859"/>
    </source>
</evidence>
<feature type="domain" description="Ribulose bisphosphate carboxylase small subunit" evidence="5">
    <location>
        <begin position="4"/>
        <end position="103"/>
    </location>
</feature>
<keyword evidence="2 4" id="KW-0120">Carbon dioxide fixation</keyword>
<protein>
    <recommendedName>
        <fullName evidence="4">Ribulose bisphosphate carboxylase small subunit</fullName>
        <shortName evidence="4">RuBisCO small subunit</shortName>
    </recommendedName>
</protein>
<dbReference type="Pfam" id="PF00101">
    <property type="entry name" value="RuBisCO_small"/>
    <property type="match status" value="1"/>
</dbReference>
<comment type="miscellaneous">
    <text evidence="4">The basic functional RuBisCO is composed of a large chain homodimer in a 'head-to-tail' conformation. In form I RuBisCO this homodimer is arranged in a barrel-like tetramer with the small subunits forming a tetrameric 'cap' on each end of the 'barrel'.</text>
</comment>
<dbReference type="PANTHER" id="PTHR31262:SF23">
    <property type="entry name" value="RIBULOSE BISPHOSPHATE CARBOXYLASE SMALL SUBUNIT"/>
    <property type="match status" value="1"/>
</dbReference>
<dbReference type="EMBL" id="CP048836">
    <property type="protein sequence ID" value="QID17281.1"/>
    <property type="molecule type" value="Genomic_DNA"/>
</dbReference>
<dbReference type="GO" id="GO:0019253">
    <property type="term" value="P:reductive pentose-phosphate cycle"/>
    <property type="evidence" value="ECO:0007669"/>
    <property type="project" value="UniProtKB-UniRule"/>
</dbReference>
<dbReference type="PANTHER" id="PTHR31262">
    <property type="entry name" value="RIBULOSE BISPHOSPHATE CARBOXYLASE SMALL CHAIN 1, CHLOROPLASTIC"/>
    <property type="match status" value="1"/>
</dbReference>
<evidence type="ECO:0000259" key="5">
    <source>
        <dbReference type="SMART" id="SM00961"/>
    </source>
</evidence>
<dbReference type="SMART" id="SM00961">
    <property type="entry name" value="RuBisCO_small"/>
    <property type="match status" value="1"/>
</dbReference>
<keyword evidence="1 4" id="KW-0113">Calvin cycle</keyword>
<reference evidence="6 7" key="1">
    <citation type="submission" date="2020-02" db="EMBL/GenBank/DDBJ databases">
        <title>Nitrogenibacter mangrovi gen. nov., sp. nov. isolated from mangrove sediment, a denitrifying betaproteobacterium.</title>
        <authorList>
            <person name="Liao H."/>
            <person name="Tian Y."/>
        </authorList>
    </citation>
    <scope>NUCLEOTIDE SEQUENCE [LARGE SCALE GENOMIC DNA]</scope>
    <source>
        <strain evidence="6 7">M9-3-2</strain>
    </source>
</reference>
<dbReference type="SUPFAM" id="SSF55239">
    <property type="entry name" value="RuBisCO, small subunit"/>
    <property type="match status" value="1"/>
</dbReference>
<dbReference type="InterPro" id="IPR036385">
    <property type="entry name" value="RuBisCO_ssu_sf"/>
</dbReference>
<dbReference type="Gene3D" id="3.30.190.10">
    <property type="entry name" value="Ribulose bisphosphate carboxylase, small subunit"/>
    <property type="match status" value="1"/>
</dbReference>
<sequence length="140" mass="16190">MRITQGTFSFLPDLTDAQIAAQIEYCLRNEWAVAIEYTDDAHPRNTYWNMWGNPMFDLQDAAGAMMELNECRAHNPEHYIRINAFDSTKGWETVRLSFIVNRPSVEPGFRLVRREGAGRTLHYTLESYAVNRQPEGARYG</sequence>
<keyword evidence="7" id="KW-1185">Reference proteome</keyword>
<evidence type="ECO:0000256" key="2">
    <source>
        <dbReference type="ARBA" id="ARBA00023300"/>
    </source>
</evidence>
<gene>
    <name evidence="4" type="primary">cbbS</name>
    <name evidence="6" type="ORF">G3580_06240</name>
</gene>
<dbReference type="InterPro" id="IPR000894">
    <property type="entry name" value="RuBisCO_ssu_dom"/>
</dbReference>
<organism evidence="6 7">
    <name type="scientific">Nitrogeniibacter mangrovi</name>
    <dbReference type="NCBI Taxonomy" id="2016596"/>
    <lineage>
        <taxon>Bacteria</taxon>
        <taxon>Pseudomonadati</taxon>
        <taxon>Pseudomonadota</taxon>
        <taxon>Betaproteobacteria</taxon>
        <taxon>Rhodocyclales</taxon>
        <taxon>Zoogloeaceae</taxon>
        <taxon>Nitrogeniibacter</taxon>
    </lineage>
</organism>
<evidence type="ECO:0000256" key="3">
    <source>
        <dbReference type="ARBA" id="ARBA00038826"/>
    </source>
</evidence>
<dbReference type="Proteomes" id="UP000501991">
    <property type="component" value="Chromosome"/>
</dbReference>
<comment type="similarity">
    <text evidence="4">Belongs to the RuBisCO small chain family.</text>
</comment>
<dbReference type="InterPro" id="IPR024681">
    <property type="entry name" value="RuBisCO_ssu"/>
</dbReference>
<comment type="function">
    <text evidence="4">RuBisCO catalyzes two reactions: the carboxylation of D-ribulose 1,5-bisphosphate, the primary event in carbon dioxide fixation, as well as the oxidative fragmentation of the pentose substrate. Both reactions occur simultaneously and in competition at the same active site. Although the small subunit is not catalytic it is essential for maximal activity.</text>
</comment>
<evidence type="ECO:0000313" key="6">
    <source>
        <dbReference type="EMBL" id="QID17281.1"/>
    </source>
</evidence>
<dbReference type="HAMAP" id="MF_00859">
    <property type="entry name" value="RuBisCO_S_bact"/>
    <property type="match status" value="1"/>
</dbReference>
<evidence type="ECO:0000256" key="1">
    <source>
        <dbReference type="ARBA" id="ARBA00022567"/>
    </source>
</evidence>
<comment type="subunit">
    <text evidence="3 4">Heterohexadecamer of 8 large and 8 small subunits.</text>
</comment>
<dbReference type="GO" id="GO:0016984">
    <property type="term" value="F:ribulose-bisphosphate carboxylase activity"/>
    <property type="evidence" value="ECO:0007669"/>
    <property type="project" value="UniProtKB-UniRule"/>
</dbReference>